<dbReference type="Proteomes" id="UP000000393">
    <property type="component" value="Chromosome"/>
</dbReference>
<evidence type="ECO:0000256" key="2">
    <source>
        <dbReference type="ARBA" id="ARBA00006555"/>
    </source>
</evidence>
<evidence type="ECO:0000256" key="11">
    <source>
        <dbReference type="SAM" id="MobiDB-lite"/>
    </source>
</evidence>
<evidence type="ECO:0000256" key="3">
    <source>
        <dbReference type="ARBA" id="ARBA00022448"/>
    </source>
</evidence>
<dbReference type="OrthoDB" id="1628901at2"/>
<dbReference type="Pfam" id="PF03544">
    <property type="entry name" value="TonB_C"/>
    <property type="match status" value="1"/>
</dbReference>
<evidence type="ECO:0000256" key="5">
    <source>
        <dbReference type="ARBA" id="ARBA00022519"/>
    </source>
</evidence>
<dbReference type="InterPro" id="IPR003538">
    <property type="entry name" value="TonB"/>
</dbReference>
<comment type="function">
    <text evidence="10">Interacts with outer membrane receptor proteins that carry out high-affinity binding and energy dependent uptake into the periplasmic space of specific substrates. It could act to transduce energy from the cytoplasmic membrane to specific energy-requiring processes in the outer membrane, resulting in the release into the periplasm of ligands bound by these outer membrane proteins.</text>
</comment>
<keyword evidence="6" id="KW-0812">Transmembrane</keyword>
<evidence type="ECO:0000313" key="14">
    <source>
        <dbReference type="Proteomes" id="UP000000393"/>
    </source>
</evidence>
<organism evidence="13 14">
    <name type="scientific">Nitrosococcus watsoni (strain C-113)</name>
    <dbReference type="NCBI Taxonomy" id="105559"/>
    <lineage>
        <taxon>Bacteria</taxon>
        <taxon>Pseudomonadati</taxon>
        <taxon>Pseudomonadota</taxon>
        <taxon>Gammaproteobacteria</taxon>
        <taxon>Chromatiales</taxon>
        <taxon>Chromatiaceae</taxon>
        <taxon>Nitrosococcus</taxon>
    </lineage>
</organism>
<keyword evidence="3 10" id="KW-0813">Transport</keyword>
<dbReference type="HOGENOM" id="CLU_108529_1_0_6"/>
<keyword evidence="10" id="KW-0735">Signal-anchor</keyword>
<evidence type="ECO:0000256" key="9">
    <source>
        <dbReference type="ARBA" id="ARBA00023136"/>
    </source>
</evidence>
<evidence type="ECO:0000256" key="6">
    <source>
        <dbReference type="ARBA" id="ARBA00022692"/>
    </source>
</evidence>
<dbReference type="PANTHER" id="PTHR33446:SF14">
    <property type="entry name" value="PROTEIN TONB"/>
    <property type="match status" value="1"/>
</dbReference>
<dbReference type="PANTHER" id="PTHR33446">
    <property type="entry name" value="PROTEIN TONB-RELATED"/>
    <property type="match status" value="1"/>
</dbReference>
<dbReference type="GO" id="GO:0031992">
    <property type="term" value="F:energy transducer activity"/>
    <property type="evidence" value="ECO:0007669"/>
    <property type="project" value="InterPro"/>
</dbReference>
<keyword evidence="4 10" id="KW-1003">Cell membrane</keyword>
<dbReference type="InterPro" id="IPR051045">
    <property type="entry name" value="TonB-dependent_transducer"/>
</dbReference>
<evidence type="ECO:0000313" key="13">
    <source>
        <dbReference type="EMBL" id="ADJ29282.1"/>
    </source>
</evidence>
<dbReference type="eggNOG" id="COG0810">
    <property type="taxonomic scope" value="Bacteria"/>
</dbReference>
<reference evidence="13 14" key="1">
    <citation type="submission" date="2010-06" db="EMBL/GenBank/DDBJ databases">
        <title>Complete sequence of chromosome of Nitrosococcus watsoni C-113.</title>
        <authorList>
            <consortium name="US DOE Joint Genome Institute"/>
            <person name="Lucas S."/>
            <person name="Copeland A."/>
            <person name="Lapidus A."/>
            <person name="Cheng J.-F."/>
            <person name="Bruce D."/>
            <person name="Goodwin L."/>
            <person name="Pitluck S."/>
            <person name="Malfatti S.A."/>
            <person name="Chain P.S.G."/>
            <person name="Land M."/>
            <person name="Hauser L."/>
            <person name="Kyrpides N."/>
            <person name="Ivanova N."/>
            <person name="Cambell M.A."/>
            <person name="Heidelberg J.F."/>
            <person name="Klotz M.G."/>
            <person name="Woyke T."/>
        </authorList>
    </citation>
    <scope>NUCLEOTIDE SEQUENCE [LARGE SCALE GENOMIC DNA]</scope>
    <source>
        <strain evidence="13 14">C-113</strain>
    </source>
</reference>
<evidence type="ECO:0000259" key="12">
    <source>
        <dbReference type="PROSITE" id="PS52015"/>
    </source>
</evidence>
<accession>D8K9D9</accession>
<keyword evidence="8" id="KW-1133">Transmembrane helix</keyword>
<dbReference type="RefSeq" id="WP_013221352.1">
    <property type="nucleotide sequence ID" value="NC_014315.1"/>
</dbReference>
<dbReference type="STRING" id="105559.Nwat_2485"/>
<dbReference type="NCBIfam" id="TIGR01352">
    <property type="entry name" value="tonB_Cterm"/>
    <property type="match status" value="1"/>
</dbReference>
<proteinExistence type="inferred from homology"/>
<sequence length="217" mass="23731">MRFLIAIAIAGLVNLGLLLLMSFMVAGQQRGPEGIETATVVDFVRLKRDSAPPQPKERQLPKKPPPPEEPPPMMMPRVQAPQPKPSALAKVTPHIELPLNLKSNGPYLGDYGQTPGTSLGSGIVPAGEGDLLPLVRISPQYPRRAARRGLEGSVTVAFIITKEGSVRDPEVIESHPSGIFEQAALQAIKRWKFKPKQIEGQLVEQRATQEIEFNLSR</sequence>
<comment type="subcellular location">
    <subcellularLocation>
        <location evidence="1 10">Cell inner membrane</location>
        <topology evidence="1 10">Single-pass membrane protein</topology>
        <orientation evidence="1 10">Periplasmic side</orientation>
    </subcellularLocation>
</comment>
<dbReference type="GO" id="GO:0005886">
    <property type="term" value="C:plasma membrane"/>
    <property type="evidence" value="ECO:0007669"/>
    <property type="project" value="UniProtKB-SubCell"/>
</dbReference>
<keyword evidence="9" id="KW-0472">Membrane</keyword>
<feature type="compositionally biased region" description="Basic and acidic residues" evidence="11">
    <location>
        <begin position="49"/>
        <end position="60"/>
    </location>
</feature>
<dbReference type="GO" id="GO:0030288">
    <property type="term" value="C:outer membrane-bounded periplasmic space"/>
    <property type="evidence" value="ECO:0007669"/>
    <property type="project" value="InterPro"/>
</dbReference>
<evidence type="ECO:0000256" key="1">
    <source>
        <dbReference type="ARBA" id="ARBA00004383"/>
    </source>
</evidence>
<keyword evidence="14" id="KW-1185">Reference proteome</keyword>
<dbReference type="SUPFAM" id="SSF74653">
    <property type="entry name" value="TolA/TonB C-terminal domain"/>
    <property type="match status" value="1"/>
</dbReference>
<keyword evidence="7 10" id="KW-0653">Protein transport</keyword>
<dbReference type="Gene3D" id="3.30.1150.10">
    <property type="match status" value="1"/>
</dbReference>
<evidence type="ECO:0000256" key="8">
    <source>
        <dbReference type="ARBA" id="ARBA00022989"/>
    </source>
</evidence>
<dbReference type="GO" id="GO:0015891">
    <property type="term" value="P:siderophore transport"/>
    <property type="evidence" value="ECO:0007669"/>
    <property type="project" value="InterPro"/>
</dbReference>
<evidence type="ECO:0000256" key="10">
    <source>
        <dbReference type="RuleBase" id="RU362123"/>
    </source>
</evidence>
<feature type="region of interest" description="Disordered" evidence="11">
    <location>
        <begin position="49"/>
        <end position="86"/>
    </location>
</feature>
<dbReference type="GO" id="GO:0055085">
    <property type="term" value="P:transmembrane transport"/>
    <property type="evidence" value="ECO:0007669"/>
    <property type="project" value="InterPro"/>
</dbReference>
<dbReference type="PROSITE" id="PS52015">
    <property type="entry name" value="TONB_CTD"/>
    <property type="match status" value="1"/>
</dbReference>
<dbReference type="PRINTS" id="PR01374">
    <property type="entry name" value="TONBPROTEIN"/>
</dbReference>
<dbReference type="InterPro" id="IPR006260">
    <property type="entry name" value="TonB/TolA_C"/>
</dbReference>
<dbReference type="AlphaFoldDB" id="D8K9D9"/>
<evidence type="ECO:0000256" key="4">
    <source>
        <dbReference type="ARBA" id="ARBA00022475"/>
    </source>
</evidence>
<evidence type="ECO:0000256" key="7">
    <source>
        <dbReference type="ARBA" id="ARBA00022927"/>
    </source>
</evidence>
<dbReference type="InterPro" id="IPR037682">
    <property type="entry name" value="TonB_C"/>
</dbReference>
<comment type="similarity">
    <text evidence="2 10">Belongs to the TonB family.</text>
</comment>
<feature type="compositionally biased region" description="Pro residues" evidence="11">
    <location>
        <begin position="62"/>
        <end position="74"/>
    </location>
</feature>
<dbReference type="KEGG" id="nwa:Nwat_2485"/>
<name>D8K9D9_NITWC</name>
<gene>
    <name evidence="13" type="ordered locus">Nwat_2485</name>
</gene>
<feature type="domain" description="TonB C-terminal" evidence="12">
    <location>
        <begin position="126"/>
        <end position="217"/>
    </location>
</feature>
<dbReference type="GO" id="GO:0015031">
    <property type="term" value="P:protein transport"/>
    <property type="evidence" value="ECO:0007669"/>
    <property type="project" value="UniProtKB-UniRule"/>
</dbReference>
<dbReference type="EMBL" id="CP002086">
    <property type="protein sequence ID" value="ADJ29282.1"/>
    <property type="molecule type" value="Genomic_DNA"/>
</dbReference>
<keyword evidence="5 10" id="KW-0997">Cell inner membrane</keyword>
<protein>
    <recommendedName>
        <fullName evidence="10">Protein TonB</fullName>
    </recommendedName>
</protein>